<dbReference type="Gene3D" id="3.90.190.10">
    <property type="entry name" value="Protein tyrosine phosphatase superfamily"/>
    <property type="match status" value="1"/>
</dbReference>
<comment type="similarity">
    <text evidence="1">Belongs to the protein-tyrosine phosphatase family. Non-receptor class subfamily.</text>
</comment>
<dbReference type="SUPFAM" id="SSF52799">
    <property type="entry name" value="(Phosphotyrosine protein) phosphatases II"/>
    <property type="match status" value="1"/>
</dbReference>
<reference evidence="8" key="2">
    <citation type="journal article" date="2012" name="G3 (Bethesda)">
        <title>Pichia sorbitophila, an interspecies yeast hybrid reveals early steps of genome resolution following polyploidization.</title>
        <authorList>
            <person name="Leh Louis V."/>
            <person name="Despons L."/>
            <person name="Friedrich A."/>
            <person name="Martin T."/>
            <person name="Durrens P."/>
            <person name="Casaregola S."/>
            <person name="Neuveglise C."/>
            <person name="Fairhead C."/>
            <person name="Marck C."/>
            <person name="Cruz J.A."/>
            <person name="Straub M.L."/>
            <person name="Kugler V."/>
            <person name="Sacerdot C."/>
            <person name="Uzunov Z."/>
            <person name="Thierry A."/>
            <person name="Weiss S."/>
            <person name="Bleykasten C."/>
            <person name="De Montigny J."/>
            <person name="Jacques N."/>
            <person name="Jung P."/>
            <person name="Lemaire M."/>
            <person name="Mallet S."/>
            <person name="Morel G."/>
            <person name="Richard G.F."/>
            <person name="Sarkar A."/>
            <person name="Savel G."/>
            <person name="Schacherer J."/>
            <person name="Seret M.L."/>
            <person name="Talla E."/>
            <person name="Samson G."/>
            <person name="Jubin C."/>
            <person name="Poulain J."/>
            <person name="Vacherie B."/>
            <person name="Barbe V."/>
            <person name="Pelletier E."/>
            <person name="Sherman D.J."/>
            <person name="Westhof E."/>
            <person name="Weissenbach J."/>
            <person name="Baret P.V."/>
            <person name="Wincker P."/>
            <person name="Gaillardin C."/>
            <person name="Dujon B."/>
            <person name="Souciet J.L."/>
        </authorList>
    </citation>
    <scope>NUCLEOTIDE SEQUENCE [LARGE SCALE GENOMIC DNA]</scope>
    <source>
        <strain evidence="8">ATCC MYA-4447 / BCRC 22081 / CBS 7064 / NBRC 10061 / NRRL Y-12695</strain>
    </source>
</reference>
<dbReference type="InterPro" id="IPR000242">
    <property type="entry name" value="PTP_cat"/>
</dbReference>
<dbReference type="EMBL" id="FO082052">
    <property type="protein sequence ID" value="CCE80825.1"/>
    <property type="molecule type" value="Genomic_DNA"/>
</dbReference>
<protein>
    <recommendedName>
        <fullName evidence="2">protein-tyrosine-phosphatase</fullName>
        <ecNumber evidence="2">3.1.3.48</ecNumber>
    </recommendedName>
</protein>
<sequence length="613" mass="70039">MSTTVAAGKEDDKCRQSLSELCLKSPEPSTSPVHQPISPTSRNYLKEMPISVVGVKEDGIQALIDSGALVLDIRPFNLFSVSRIKTAVNACIPTTLLKRTSYSIHQILNSTNLPEDTKNVFLNHAHAREEGTKPFKVLIYDNDSSDSHISFPLFQTCSKFVLLNDESYTAFEVFYLDGGFSSICENSPVLEIPSEKEVNSNGSKSSSLSGFKLPLCTPAKQKFLNALKKNMLPRPEFGAQNEDEDTIINPPLESPGKNYIYSLRIPEGVQENVDLLPEWLRFFGENTKDPSYKRNVIRKLNKLFNKIEQSEQVRLKTAIANNCFHHHIPNVCTPSALCPACDDVKYQIPKGIEYGYKNRYNNIWPYEHSRVKLSVSPHARQKSDDYDDYFNANYIECSKVSKKRYIATQNPLSSTFEDFWKTVWYNDIEVIVCLNEQSGNKFSDKEKRYFDDQVFPDSSLQLNNTFFERHNSFDVRKIELTKNDKSKTVYHLQFKEWPDFGVPSSSNCILDLIHYKNNIVKILGLNKNILVHCSAGCGRTGTFITIDMVIDCFESRDSDQLDPWGPDDLVYKSVQYQRTQRISMVQNLDQFIYCYEVILKFAFSKFISGTNDS</sequence>
<dbReference type="Pfam" id="PF00581">
    <property type="entry name" value="Rhodanese"/>
    <property type="match status" value="1"/>
</dbReference>
<accession>G8YHC3</accession>
<reference evidence="7" key="1">
    <citation type="submission" date="2011-10" db="EMBL/GenBank/DDBJ databases">
        <authorList>
            <person name="Genoscope - CEA"/>
        </authorList>
    </citation>
    <scope>NUCLEOTIDE SEQUENCE</scope>
</reference>
<dbReference type="STRING" id="559304.G8YHC3"/>
<dbReference type="SUPFAM" id="SSF52821">
    <property type="entry name" value="Rhodanese/Cell cycle control phosphatase"/>
    <property type="match status" value="1"/>
</dbReference>
<dbReference type="PANTHER" id="PTHR19134:SF561">
    <property type="entry name" value="PROTEIN TYROSINE PHOSPHATASE 36E, ISOFORM A"/>
    <property type="match status" value="1"/>
</dbReference>
<dbReference type="InterPro" id="IPR000387">
    <property type="entry name" value="Tyr_Pase_dom"/>
</dbReference>
<dbReference type="SMART" id="SM00194">
    <property type="entry name" value="PTPc"/>
    <property type="match status" value="1"/>
</dbReference>
<dbReference type="Proteomes" id="UP000005222">
    <property type="component" value="Chromosome H"/>
</dbReference>
<dbReference type="CDD" id="cd18533">
    <property type="entry name" value="PTP_fungal"/>
    <property type="match status" value="1"/>
</dbReference>
<feature type="domain" description="Rhodanese" evidence="5">
    <location>
        <begin position="64"/>
        <end position="192"/>
    </location>
</feature>
<dbReference type="PROSITE" id="PS50056">
    <property type="entry name" value="TYR_PHOSPHATASE_2"/>
    <property type="match status" value="1"/>
</dbReference>
<dbReference type="InterPro" id="IPR050348">
    <property type="entry name" value="Protein-Tyr_Phosphatase"/>
</dbReference>
<dbReference type="EMBL" id="FO082053">
    <property type="protein sequence ID" value="CCE80060.1"/>
    <property type="molecule type" value="Genomic_DNA"/>
</dbReference>
<dbReference type="Pfam" id="PF00102">
    <property type="entry name" value="Y_phosphatase"/>
    <property type="match status" value="1"/>
</dbReference>
<dbReference type="PROSITE" id="PS50206">
    <property type="entry name" value="RHODANESE_3"/>
    <property type="match status" value="1"/>
</dbReference>
<dbReference type="eggNOG" id="KOG0789">
    <property type="taxonomic scope" value="Eukaryota"/>
</dbReference>
<dbReference type="PRINTS" id="PR00700">
    <property type="entry name" value="PRTYPHPHTASE"/>
</dbReference>
<dbReference type="EC" id="3.1.3.48" evidence="2"/>
<dbReference type="InterPro" id="IPR001763">
    <property type="entry name" value="Rhodanese-like_dom"/>
</dbReference>
<dbReference type="GO" id="GO:0004725">
    <property type="term" value="F:protein tyrosine phosphatase activity"/>
    <property type="evidence" value="ECO:0007669"/>
    <property type="project" value="UniProtKB-EC"/>
</dbReference>
<dbReference type="OrthoDB" id="6058203at2759"/>
<dbReference type="Proteomes" id="UP000005222">
    <property type="component" value="Chromosome G"/>
</dbReference>
<dbReference type="InterPro" id="IPR003595">
    <property type="entry name" value="Tyr_Pase_cat"/>
</dbReference>
<feature type="domain" description="Tyrosine specific protein phosphatases" evidence="4">
    <location>
        <begin position="510"/>
        <end position="592"/>
    </location>
</feature>
<dbReference type="InterPro" id="IPR016130">
    <property type="entry name" value="Tyr_Pase_AS"/>
</dbReference>
<dbReference type="SMART" id="SM00404">
    <property type="entry name" value="PTPc_motif"/>
    <property type="match status" value="1"/>
</dbReference>
<dbReference type="InterPro" id="IPR029021">
    <property type="entry name" value="Prot-tyrosine_phosphatase-like"/>
</dbReference>
<dbReference type="InParanoid" id="G8YHC3"/>
<dbReference type="HOGENOM" id="CLU_001645_11_1_1"/>
<dbReference type="AlphaFoldDB" id="G8YHC3"/>
<evidence type="ECO:0000256" key="1">
    <source>
        <dbReference type="ARBA" id="ARBA00009649"/>
    </source>
</evidence>
<evidence type="ECO:0000313" key="8">
    <source>
        <dbReference type="Proteomes" id="UP000005222"/>
    </source>
</evidence>
<evidence type="ECO:0000259" key="4">
    <source>
        <dbReference type="PROSITE" id="PS50056"/>
    </source>
</evidence>
<dbReference type="Gene3D" id="3.40.250.10">
    <property type="entry name" value="Rhodanese-like domain"/>
    <property type="match status" value="1"/>
</dbReference>
<keyword evidence="8" id="KW-1185">Reference proteome</keyword>
<evidence type="ECO:0000313" key="6">
    <source>
        <dbReference type="EMBL" id="CCE80060.1"/>
    </source>
</evidence>
<organism evidence="7 8">
    <name type="scientific">Pichia sorbitophila (strain ATCC MYA-4447 / BCRC 22081 / CBS 7064 / NBRC 10061 / NRRL Y-12695)</name>
    <name type="common">Hybrid yeast</name>
    <dbReference type="NCBI Taxonomy" id="559304"/>
    <lineage>
        <taxon>Eukaryota</taxon>
        <taxon>Fungi</taxon>
        <taxon>Dikarya</taxon>
        <taxon>Ascomycota</taxon>
        <taxon>Saccharomycotina</taxon>
        <taxon>Pichiomycetes</taxon>
        <taxon>Debaryomycetaceae</taxon>
        <taxon>Millerozyma</taxon>
    </lineage>
</organism>
<feature type="domain" description="Tyrosine-protein phosphatase" evidence="3">
    <location>
        <begin position="357"/>
        <end position="601"/>
    </location>
</feature>
<evidence type="ECO:0000256" key="2">
    <source>
        <dbReference type="ARBA" id="ARBA00013064"/>
    </source>
</evidence>
<dbReference type="PANTHER" id="PTHR19134">
    <property type="entry name" value="RECEPTOR-TYPE TYROSINE-PROTEIN PHOSPHATASE"/>
    <property type="match status" value="1"/>
</dbReference>
<evidence type="ECO:0000259" key="5">
    <source>
        <dbReference type="PROSITE" id="PS50206"/>
    </source>
</evidence>
<dbReference type="PROSITE" id="PS00383">
    <property type="entry name" value="TYR_PHOSPHATASE_1"/>
    <property type="match status" value="1"/>
</dbReference>
<dbReference type="InterPro" id="IPR036873">
    <property type="entry name" value="Rhodanese-like_dom_sf"/>
</dbReference>
<name>G8YHC3_PICSO</name>
<gene>
    <name evidence="7" type="primary">Piso0_003157</name>
    <name evidence="6" type="ORF">GNLVRS01_PISO0G06144g</name>
    <name evidence="7" type="ORF">GNLVRS01_PISO0H06145g</name>
</gene>
<evidence type="ECO:0000259" key="3">
    <source>
        <dbReference type="PROSITE" id="PS50055"/>
    </source>
</evidence>
<dbReference type="PROSITE" id="PS50055">
    <property type="entry name" value="TYR_PHOSPHATASE_PTP"/>
    <property type="match status" value="1"/>
</dbReference>
<evidence type="ECO:0000313" key="7">
    <source>
        <dbReference type="EMBL" id="CCE80825.1"/>
    </source>
</evidence>
<proteinExistence type="inferred from homology"/>
<dbReference type="FunCoup" id="G8YHC3">
    <property type="interactions" value="210"/>
</dbReference>